<dbReference type="Pfam" id="PF12833">
    <property type="entry name" value="HTH_18"/>
    <property type="match status" value="1"/>
</dbReference>
<keyword evidence="3" id="KW-0804">Transcription</keyword>
<dbReference type="Gene3D" id="1.10.10.60">
    <property type="entry name" value="Homeodomain-like"/>
    <property type="match status" value="1"/>
</dbReference>
<dbReference type="PROSITE" id="PS00041">
    <property type="entry name" value="HTH_ARAC_FAMILY_1"/>
    <property type="match status" value="1"/>
</dbReference>
<comment type="caution">
    <text evidence="5">The sequence shown here is derived from an EMBL/GenBank/DDBJ whole genome shotgun (WGS) entry which is preliminary data.</text>
</comment>
<evidence type="ECO:0000256" key="2">
    <source>
        <dbReference type="ARBA" id="ARBA00023125"/>
    </source>
</evidence>
<dbReference type="EMBL" id="JBBKZU010000002">
    <property type="protein sequence ID" value="MEJ8810400.1"/>
    <property type="molecule type" value="Genomic_DNA"/>
</dbReference>
<evidence type="ECO:0000256" key="3">
    <source>
        <dbReference type="ARBA" id="ARBA00023163"/>
    </source>
</evidence>
<proteinExistence type="predicted"/>
<evidence type="ECO:0000313" key="5">
    <source>
        <dbReference type="EMBL" id="MEJ8810400.1"/>
    </source>
</evidence>
<protein>
    <submittedName>
        <fullName evidence="5">AraC family transcriptional regulator</fullName>
    </submittedName>
</protein>
<evidence type="ECO:0000313" key="6">
    <source>
        <dbReference type="Proteomes" id="UP001365846"/>
    </source>
</evidence>
<dbReference type="RefSeq" id="WP_340355723.1">
    <property type="nucleotide sequence ID" value="NZ_JBBKZU010000002.1"/>
</dbReference>
<dbReference type="InterPro" id="IPR018060">
    <property type="entry name" value="HTH_AraC"/>
</dbReference>
<dbReference type="SMART" id="SM00342">
    <property type="entry name" value="HTH_ARAC"/>
    <property type="match status" value="1"/>
</dbReference>
<dbReference type="InterPro" id="IPR009057">
    <property type="entry name" value="Homeodomain-like_sf"/>
</dbReference>
<dbReference type="InterPro" id="IPR018062">
    <property type="entry name" value="HTH_AraC-typ_CS"/>
</dbReference>
<dbReference type="PANTHER" id="PTHR43436:SF1">
    <property type="entry name" value="TRANSCRIPTIONAL REGULATORY PROTEIN"/>
    <property type="match status" value="1"/>
</dbReference>
<evidence type="ECO:0000259" key="4">
    <source>
        <dbReference type="PROSITE" id="PS01124"/>
    </source>
</evidence>
<sequence length="277" mass="30553">MQNVDTIEVPSTARHEPMMWLNTDRVLYVGLAGAPSERTLGAYSIYMSLSKPHRIRIDDGVWEEAELSVVPPYVPHGIVAGERMFCNILIESDSVDAAGLPAFVAHGCGAIHDVVALAALQRALRAFQGSATRQFPQTADFDRAFFGEALATRRVDRRIGAVLARIKDDPNSPTSAQDCAEATHLSVSRFLHLFKAEAGTPFRSFRTWQRARSVLYYVTQDTNLANIALDVGYPDSTHFSHSIRQVFGLTPKSIFAGSRKLALYGRPAAAPQRYQFA</sequence>
<name>A0ABU8VA00_9BURK</name>
<reference evidence="5 6" key="1">
    <citation type="submission" date="2024-03" db="EMBL/GenBank/DDBJ databases">
        <title>Novel species of the genus Variovorax.</title>
        <authorList>
            <person name="Liu Q."/>
            <person name="Xin Y.-H."/>
        </authorList>
    </citation>
    <scope>NUCLEOTIDE SEQUENCE [LARGE SCALE GENOMIC DNA]</scope>
    <source>
        <strain evidence="5 6">KACC 18899</strain>
    </source>
</reference>
<organism evidence="5 6">
    <name type="scientific">Variovorax ureilyticus</name>
    <dbReference type="NCBI Taxonomy" id="1836198"/>
    <lineage>
        <taxon>Bacteria</taxon>
        <taxon>Pseudomonadati</taxon>
        <taxon>Pseudomonadota</taxon>
        <taxon>Betaproteobacteria</taxon>
        <taxon>Burkholderiales</taxon>
        <taxon>Comamonadaceae</taxon>
        <taxon>Variovorax</taxon>
    </lineage>
</organism>
<dbReference type="Proteomes" id="UP001365846">
    <property type="component" value="Unassembled WGS sequence"/>
</dbReference>
<evidence type="ECO:0000256" key="1">
    <source>
        <dbReference type="ARBA" id="ARBA00023015"/>
    </source>
</evidence>
<feature type="domain" description="HTH araC/xylS-type" evidence="4">
    <location>
        <begin position="160"/>
        <end position="257"/>
    </location>
</feature>
<gene>
    <name evidence="5" type="ORF">WKW77_04925</name>
</gene>
<keyword evidence="1" id="KW-0805">Transcription regulation</keyword>
<dbReference type="PROSITE" id="PS01124">
    <property type="entry name" value="HTH_ARAC_FAMILY_2"/>
    <property type="match status" value="1"/>
</dbReference>
<dbReference type="SUPFAM" id="SSF46689">
    <property type="entry name" value="Homeodomain-like"/>
    <property type="match status" value="2"/>
</dbReference>
<accession>A0ABU8VA00</accession>
<keyword evidence="6" id="KW-1185">Reference proteome</keyword>
<dbReference type="PANTHER" id="PTHR43436">
    <property type="entry name" value="ARAC-FAMILY TRANSCRIPTIONAL REGULATOR"/>
    <property type="match status" value="1"/>
</dbReference>
<keyword evidence="2" id="KW-0238">DNA-binding</keyword>